<organism evidence="1 2">
    <name type="scientific">Porphyromonas somerae</name>
    <dbReference type="NCBI Taxonomy" id="322095"/>
    <lineage>
        <taxon>Bacteria</taxon>
        <taxon>Pseudomonadati</taxon>
        <taxon>Bacteroidota</taxon>
        <taxon>Bacteroidia</taxon>
        <taxon>Bacteroidales</taxon>
        <taxon>Porphyromonadaceae</taxon>
        <taxon>Porphyromonas</taxon>
    </lineage>
</organism>
<proteinExistence type="predicted"/>
<gene>
    <name evidence="1" type="ORF">HMPREF3185_00126</name>
</gene>
<dbReference type="PATRIC" id="fig|322095.3.peg.127"/>
<dbReference type="AlphaFoldDB" id="A0A134BEW2"/>
<dbReference type="EMBL" id="LSDK01000013">
    <property type="protein sequence ID" value="KXB78478.1"/>
    <property type="molecule type" value="Genomic_DNA"/>
</dbReference>
<sequence>MILLVFEGKEREPKLFSAIERLGLFKPARIICSFCSDIQNLYERVKKLEGGVEGAADMVQLLQLVRRDYPDDPIHSVTSAEISEIYLFFDCDLHNTNYSLDEQVVRLDKLLSLLGNEQEYGKLYISYPMIEAICYTGMLPDTNFEGYCSLISDGKQFKNKAGNFPPYGSLDFLIPRDERKRDEVRSNWSHLVRQHRAKAQRLCEVSAKERLTQKKLFETQRDKHIIPNGEVAILASIPLFLYDCFKEEKRKELGFSLEE</sequence>
<dbReference type="Proteomes" id="UP000070224">
    <property type="component" value="Unassembled WGS sequence"/>
</dbReference>
<accession>A0A134BEW2</accession>
<reference evidence="2" key="1">
    <citation type="submission" date="2016-01" db="EMBL/GenBank/DDBJ databases">
        <authorList>
            <person name="Mitreva M."/>
            <person name="Pepin K.H."/>
            <person name="Mihindukulasuriya K.A."/>
            <person name="Fulton R."/>
            <person name="Fronick C."/>
            <person name="O'Laughlin M."/>
            <person name="Miner T."/>
            <person name="Herter B."/>
            <person name="Rosa B.A."/>
            <person name="Cordes M."/>
            <person name="Tomlinson C."/>
            <person name="Wollam A."/>
            <person name="Palsikar V.B."/>
            <person name="Mardis E.R."/>
            <person name="Wilson R.K."/>
        </authorList>
    </citation>
    <scope>NUCLEOTIDE SEQUENCE [LARGE SCALE GENOMIC DNA]</scope>
    <source>
        <strain evidence="2">KA00683</strain>
    </source>
</reference>
<evidence type="ECO:0000313" key="2">
    <source>
        <dbReference type="Proteomes" id="UP000070224"/>
    </source>
</evidence>
<name>A0A134BEW2_9PORP</name>
<keyword evidence="2" id="KW-1185">Reference proteome</keyword>
<protein>
    <submittedName>
        <fullName evidence="1">Uncharacterized protein</fullName>
    </submittedName>
</protein>
<evidence type="ECO:0000313" key="1">
    <source>
        <dbReference type="EMBL" id="KXB78478.1"/>
    </source>
</evidence>
<dbReference type="STRING" id="322095.HMPREF3185_00126"/>
<comment type="caution">
    <text evidence="1">The sequence shown here is derived from an EMBL/GenBank/DDBJ whole genome shotgun (WGS) entry which is preliminary data.</text>
</comment>